<keyword evidence="3" id="KW-0614">Plasmid</keyword>
<evidence type="ECO:0000313" key="4">
    <source>
        <dbReference type="Proteomes" id="UP001064971"/>
    </source>
</evidence>
<dbReference type="PANTHER" id="PTHR46211">
    <property type="entry name" value="GLYCEROPHOSPHORYL DIESTER PHOSPHODIESTERASE"/>
    <property type="match status" value="1"/>
</dbReference>
<dbReference type="PROSITE" id="PS51257">
    <property type="entry name" value="PROKAR_LIPOPROTEIN"/>
    <property type="match status" value="1"/>
</dbReference>
<dbReference type="Proteomes" id="UP001064971">
    <property type="component" value="Plasmid pDAETH-1"/>
</dbReference>
<protein>
    <submittedName>
        <fullName evidence="3">Glycerophosphoryl diester phosphodiesterase</fullName>
    </submittedName>
</protein>
<dbReference type="PROSITE" id="PS51704">
    <property type="entry name" value="GP_PDE"/>
    <property type="match status" value="1"/>
</dbReference>
<evidence type="ECO:0000313" key="3">
    <source>
        <dbReference type="EMBL" id="BDP43613.1"/>
    </source>
</evidence>
<dbReference type="Pfam" id="PF03009">
    <property type="entry name" value="GDPD"/>
    <property type="match status" value="1"/>
</dbReference>
<dbReference type="SUPFAM" id="SSF51695">
    <property type="entry name" value="PLC-like phosphodiesterases"/>
    <property type="match status" value="1"/>
</dbReference>
<dbReference type="RefSeq" id="WP_264777488.1">
    <property type="nucleotide sequence ID" value="NZ_AP026561.1"/>
</dbReference>
<proteinExistence type="predicted"/>
<feature type="signal peptide" evidence="1">
    <location>
        <begin position="1"/>
        <end position="24"/>
    </location>
</feature>
<dbReference type="InterPro" id="IPR017946">
    <property type="entry name" value="PLC-like_Pdiesterase_TIM-brl"/>
</dbReference>
<feature type="domain" description="GP-PDE" evidence="2">
    <location>
        <begin position="34"/>
        <end position="341"/>
    </location>
</feature>
<evidence type="ECO:0000259" key="2">
    <source>
        <dbReference type="PROSITE" id="PS51704"/>
    </source>
</evidence>
<dbReference type="EMBL" id="AP026561">
    <property type="protein sequence ID" value="BDP43613.1"/>
    <property type="molecule type" value="Genomic_DNA"/>
</dbReference>
<accession>A0ABN6RP25</accession>
<name>A0ABN6RP25_9DEIO</name>
<sequence>MNIRSAGLLLGGLITLASCGTPGAAPTGPAARAFDLQAHRGGLGLVSESTLASFGNALELGVTTLELDTQVTRDGKVVVTHDRKVSGAKCRDTSPATPGDPDFPYVGKFITNLTLAQVKTLDCGSQRLADFPFQRLVPGITMPELRDVFRLVRAYRADDVILNIETKVEAGAPSETAPRETFVRTVLREIRDAGIGRQVTVQSFDWGALMLVRQLEPDLPIVALTNGQQFLQAGQEGKSPWLGGLDIDDFPGQTLQAKYVAAARSFGTNVLSPVHGDPQNGRFGAPGYVPFTTPELVRDAHAAGMRVVPWTVDDRGTYDALIDAGVDGIITDYLDQLRRTLAERGFALPTPRHLDPAALCRLIKEDPANSRVSCQS</sequence>
<keyword evidence="4" id="KW-1185">Reference proteome</keyword>
<dbReference type="Gene3D" id="3.20.20.190">
    <property type="entry name" value="Phosphatidylinositol (PI) phosphodiesterase"/>
    <property type="match status" value="1"/>
</dbReference>
<organism evidence="3 4">
    <name type="scientific">Deinococcus aetherius</name>
    <dbReference type="NCBI Taxonomy" id="200252"/>
    <lineage>
        <taxon>Bacteria</taxon>
        <taxon>Thermotogati</taxon>
        <taxon>Deinococcota</taxon>
        <taxon>Deinococci</taxon>
        <taxon>Deinococcales</taxon>
        <taxon>Deinococcaceae</taxon>
        <taxon>Deinococcus</taxon>
    </lineage>
</organism>
<feature type="chain" id="PRO_5045115237" evidence="1">
    <location>
        <begin position="25"/>
        <end position="376"/>
    </location>
</feature>
<geneLocation type="plasmid" evidence="3 4">
    <name>pDAETH-1</name>
</geneLocation>
<evidence type="ECO:0000256" key="1">
    <source>
        <dbReference type="SAM" id="SignalP"/>
    </source>
</evidence>
<reference evidence="3" key="1">
    <citation type="submission" date="2022-07" db="EMBL/GenBank/DDBJ databases">
        <title>Complete Genome Sequence of the Radioresistant Bacterium Deinococcus aetherius ST0316, Isolated from the Air Dust collected in Lower Stratosphere above Japan.</title>
        <authorList>
            <person name="Satoh K."/>
            <person name="Hagiwara K."/>
            <person name="Katsumata K."/>
            <person name="Kubo A."/>
            <person name="Yokobori S."/>
            <person name="Yamagishi A."/>
            <person name="Oono Y."/>
            <person name="Narumi I."/>
        </authorList>
    </citation>
    <scope>NUCLEOTIDE SEQUENCE</scope>
    <source>
        <strain evidence="3">ST0316</strain>
        <plasmid evidence="3">pDAETH-1</plasmid>
    </source>
</reference>
<gene>
    <name evidence="3" type="ORF">DAETH_35820</name>
</gene>
<dbReference type="PANTHER" id="PTHR46211:SF14">
    <property type="entry name" value="GLYCEROPHOSPHODIESTER PHOSPHODIESTERASE"/>
    <property type="match status" value="1"/>
</dbReference>
<keyword evidence="1" id="KW-0732">Signal</keyword>
<dbReference type="InterPro" id="IPR030395">
    <property type="entry name" value="GP_PDE_dom"/>
</dbReference>